<dbReference type="SUPFAM" id="SSF53474">
    <property type="entry name" value="alpha/beta-Hydrolases"/>
    <property type="match status" value="1"/>
</dbReference>
<gene>
    <name evidence="2" type="ORF">CR62_00780</name>
</gene>
<keyword evidence="2" id="KW-0378">Hydrolase</keyword>
<dbReference type="Gene3D" id="3.40.50.1820">
    <property type="entry name" value="alpha/beta hydrolase"/>
    <property type="match status" value="1"/>
</dbReference>
<dbReference type="Proteomes" id="UP000028721">
    <property type="component" value="Unassembled WGS sequence"/>
</dbReference>
<reference evidence="2 3" key="1">
    <citation type="submission" date="2014-03" db="EMBL/GenBank/DDBJ databases">
        <title>Draft genome sequence of the Serratia grimesii strain a2.</title>
        <authorList>
            <person name="Toymentseva A."/>
            <person name="Kazakov S."/>
            <person name="Giliazeva A."/>
            <person name="Ismagilova R."/>
            <person name="Shah R."/>
            <person name="Sharipova M."/>
            <person name="Khaitlina S."/>
            <person name="Mardanova A."/>
        </authorList>
    </citation>
    <scope>NUCLEOTIDE SEQUENCE [LARGE SCALE GENOMIC DNA]</scope>
    <source>
        <strain evidence="2 3">A2</strain>
    </source>
</reference>
<evidence type="ECO:0000313" key="2">
    <source>
        <dbReference type="EMBL" id="KFB90335.1"/>
    </source>
</evidence>
<accession>A0ABR4UE88</accession>
<dbReference type="EMBL" id="JGVP01000001">
    <property type="protein sequence ID" value="KFB90335.1"/>
    <property type="molecule type" value="Genomic_DNA"/>
</dbReference>
<evidence type="ECO:0000313" key="3">
    <source>
        <dbReference type="Proteomes" id="UP000028721"/>
    </source>
</evidence>
<dbReference type="GO" id="GO:0016787">
    <property type="term" value="F:hydrolase activity"/>
    <property type="evidence" value="ECO:0007669"/>
    <property type="project" value="UniProtKB-KW"/>
</dbReference>
<name>A0ABR4UE88_9GAMM</name>
<dbReference type="PANTHER" id="PTHR43433:SF5">
    <property type="entry name" value="AB HYDROLASE-1 DOMAIN-CONTAINING PROTEIN"/>
    <property type="match status" value="1"/>
</dbReference>
<feature type="domain" description="AB hydrolase-1" evidence="1">
    <location>
        <begin position="23"/>
        <end position="276"/>
    </location>
</feature>
<sequence length="303" mass="32274">MKTFNVIGINLSCDSFGDNHAEPLLLIAGLGTQMIRWPVLFCESLVAKGYRVIRFDNRDAGCSSHFTDHPAPDFAALAASLAVGQPPNVPYTLHDMASDAIGLLDALGISRAHLVGRSMGGMIAQIAASQYPERVSSLTSIMSSTGNPSLPSASPEVMAMLTQPAPHPLDDEAGFLAHRLAFARRIASPGYPFDEAYHRALIVEETKRAYDPSSFGRQIAAIVAAGDLRPLLTKITVPALIVHGAEDALIPADCGRDTASSIRDSVFMLIEGMGHDLPPSLFETVADEIDRVACRAINTGAPE</sequence>
<proteinExistence type="predicted"/>
<dbReference type="InterPro" id="IPR029058">
    <property type="entry name" value="AB_hydrolase_fold"/>
</dbReference>
<evidence type="ECO:0000259" key="1">
    <source>
        <dbReference type="Pfam" id="PF00561"/>
    </source>
</evidence>
<comment type="caution">
    <text evidence="2">The sequence shown here is derived from an EMBL/GenBank/DDBJ whole genome shotgun (WGS) entry which is preliminary data.</text>
</comment>
<dbReference type="Pfam" id="PF00561">
    <property type="entry name" value="Abhydrolase_1"/>
    <property type="match status" value="1"/>
</dbReference>
<dbReference type="InterPro" id="IPR050471">
    <property type="entry name" value="AB_hydrolase"/>
</dbReference>
<organism evidence="2 3">
    <name type="scientific">Serratia grimesii</name>
    <dbReference type="NCBI Taxonomy" id="82995"/>
    <lineage>
        <taxon>Bacteria</taxon>
        <taxon>Pseudomonadati</taxon>
        <taxon>Pseudomonadota</taxon>
        <taxon>Gammaproteobacteria</taxon>
        <taxon>Enterobacterales</taxon>
        <taxon>Yersiniaceae</taxon>
        <taxon>Serratia</taxon>
    </lineage>
</organism>
<keyword evidence="3" id="KW-1185">Reference proteome</keyword>
<protein>
    <submittedName>
        <fullName evidence="2">Alpha/beta hydrolase</fullName>
    </submittedName>
</protein>
<dbReference type="InterPro" id="IPR000073">
    <property type="entry name" value="AB_hydrolase_1"/>
</dbReference>
<dbReference type="PANTHER" id="PTHR43433">
    <property type="entry name" value="HYDROLASE, ALPHA/BETA FOLD FAMILY PROTEIN"/>
    <property type="match status" value="1"/>
</dbReference>